<protein>
    <submittedName>
        <fullName evidence="1">Uncharacterized protein</fullName>
    </submittedName>
</protein>
<reference evidence="1 2" key="1">
    <citation type="submission" date="2012-10" db="EMBL/GenBank/DDBJ databases">
        <authorList>
            <person name="Zafar N."/>
            <person name="Inman J."/>
            <person name="Hall N."/>
            <person name="Lorenzi H."/>
            <person name="Caler E."/>
        </authorList>
    </citation>
    <scope>NUCLEOTIDE SEQUENCE [LARGE SCALE GENOMIC DNA]</scope>
    <source>
        <strain evidence="1 2">IP1</strain>
    </source>
</reference>
<evidence type="ECO:0000313" key="2">
    <source>
        <dbReference type="Proteomes" id="UP000014680"/>
    </source>
</evidence>
<gene>
    <name evidence="1" type="ORF">EIN_274360</name>
</gene>
<organism evidence="1 2">
    <name type="scientific">Entamoeba invadens IP1</name>
    <dbReference type="NCBI Taxonomy" id="370355"/>
    <lineage>
        <taxon>Eukaryota</taxon>
        <taxon>Amoebozoa</taxon>
        <taxon>Evosea</taxon>
        <taxon>Archamoebae</taxon>
        <taxon>Mastigamoebida</taxon>
        <taxon>Entamoebidae</taxon>
        <taxon>Entamoeba</taxon>
    </lineage>
</organism>
<dbReference type="GeneID" id="14886797"/>
<dbReference type="Proteomes" id="UP000014680">
    <property type="component" value="Unassembled WGS sequence"/>
</dbReference>
<accession>A0A0A1U1E9</accession>
<dbReference type="KEGG" id="eiv:EIN_274360"/>
<keyword evidence="2" id="KW-1185">Reference proteome</keyword>
<sequence>MSVIQDPSFQEKKDGDIWDSCSSDDATPYILRRGGVFSPRPTQFIRYDLKSEVARMKNDRRKRDFVSWLKALQRGSATKKMMVCGKKSSEVVSKWLKDCGIPFKEMDLDDVVKIKSNLGNDENVYLVYVQRIDWLLDKSAWLEKSKAKRVVFCCESTQRCPKNRGHWFVKMVKKIVLV</sequence>
<dbReference type="RefSeq" id="XP_004254640.1">
    <property type="nucleotide sequence ID" value="XM_004254592.1"/>
</dbReference>
<dbReference type="EMBL" id="KB206783">
    <property type="protein sequence ID" value="ELP87869.1"/>
    <property type="molecule type" value="Genomic_DNA"/>
</dbReference>
<dbReference type="VEuPathDB" id="AmoebaDB:EIN_274360"/>
<name>A0A0A1U1E9_ENTIV</name>
<proteinExistence type="predicted"/>
<dbReference type="AlphaFoldDB" id="A0A0A1U1E9"/>
<evidence type="ECO:0000313" key="1">
    <source>
        <dbReference type="EMBL" id="ELP87869.1"/>
    </source>
</evidence>